<accession>A0A2P6QWW9</accession>
<dbReference type="Gramene" id="PRQ38683">
    <property type="protein sequence ID" value="PRQ38683"/>
    <property type="gene ID" value="RchiOBHm_Chr4g0416701"/>
</dbReference>
<proteinExistence type="predicted"/>
<protein>
    <submittedName>
        <fullName evidence="2">Uncharacterized protein</fullName>
    </submittedName>
</protein>
<sequence length="55" mass="6179">MSRKMSTSSASKDEPAKQVKSAIRLKSSSKSHVAFKKEQMLYILTTPLLSQEYSD</sequence>
<organism evidence="2 3">
    <name type="scientific">Rosa chinensis</name>
    <name type="common">China rose</name>
    <dbReference type="NCBI Taxonomy" id="74649"/>
    <lineage>
        <taxon>Eukaryota</taxon>
        <taxon>Viridiplantae</taxon>
        <taxon>Streptophyta</taxon>
        <taxon>Embryophyta</taxon>
        <taxon>Tracheophyta</taxon>
        <taxon>Spermatophyta</taxon>
        <taxon>Magnoliopsida</taxon>
        <taxon>eudicotyledons</taxon>
        <taxon>Gunneridae</taxon>
        <taxon>Pentapetalae</taxon>
        <taxon>rosids</taxon>
        <taxon>fabids</taxon>
        <taxon>Rosales</taxon>
        <taxon>Rosaceae</taxon>
        <taxon>Rosoideae</taxon>
        <taxon>Rosoideae incertae sedis</taxon>
        <taxon>Rosa</taxon>
    </lineage>
</organism>
<evidence type="ECO:0000256" key="1">
    <source>
        <dbReference type="SAM" id="MobiDB-lite"/>
    </source>
</evidence>
<dbReference type="EMBL" id="PDCK01000042">
    <property type="protein sequence ID" value="PRQ38683.1"/>
    <property type="molecule type" value="Genomic_DNA"/>
</dbReference>
<feature type="compositionally biased region" description="Polar residues" evidence="1">
    <location>
        <begin position="1"/>
        <end position="10"/>
    </location>
</feature>
<keyword evidence="3" id="KW-1185">Reference proteome</keyword>
<evidence type="ECO:0000313" key="2">
    <source>
        <dbReference type="EMBL" id="PRQ38683.1"/>
    </source>
</evidence>
<comment type="caution">
    <text evidence="2">The sequence shown here is derived from an EMBL/GenBank/DDBJ whole genome shotgun (WGS) entry which is preliminary data.</text>
</comment>
<gene>
    <name evidence="2" type="ORF">RchiOBHm_Chr4g0416701</name>
</gene>
<name>A0A2P6QWW9_ROSCH</name>
<reference evidence="2 3" key="1">
    <citation type="journal article" date="2018" name="Nat. Genet.">
        <title>The Rosa genome provides new insights in the design of modern roses.</title>
        <authorList>
            <person name="Bendahmane M."/>
        </authorList>
    </citation>
    <scope>NUCLEOTIDE SEQUENCE [LARGE SCALE GENOMIC DNA]</scope>
    <source>
        <strain evidence="3">cv. Old Blush</strain>
    </source>
</reference>
<dbReference type="Proteomes" id="UP000238479">
    <property type="component" value="Chromosome 4"/>
</dbReference>
<feature type="region of interest" description="Disordered" evidence="1">
    <location>
        <begin position="1"/>
        <end position="23"/>
    </location>
</feature>
<evidence type="ECO:0000313" key="3">
    <source>
        <dbReference type="Proteomes" id="UP000238479"/>
    </source>
</evidence>
<dbReference type="AlphaFoldDB" id="A0A2P6QWW9"/>